<keyword evidence="3 14" id="KW-0285">Flavoprotein</keyword>
<dbReference type="Proteomes" id="UP000235589">
    <property type="component" value="Chromosome"/>
</dbReference>
<comment type="similarity">
    <text evidence="14">Belongs to the ribF family.</text>
</comment>
<protein>
    <recommendedName>
        <fullName evidence="14">Riboflavin biosynthesis protein</fullName>
    </recommendedName>
    <domain>
        <recommendedName>
            <fullName evidence="14">Riboflavin kinase</fullName>
            <ecNumber evidence="14">2.7.1.26</ecNumber>
        </recommendedName>
        <alternativeName>
            <fullName evidence="14">Flavokinase</fullName>
        </alternativeName>
    </domain>
    <domain>
        <recommendedName>
            <fullName evidence="14">FMN adenylyltransferase</fullName>
            <ecNumber evidence="14">2.7.7.2</ecNumber>
        </recommendedName>
        <alternativeName>
            <fullName evidence="14">FAD pyrophosphorylase</fullName>
        </alternativeName>
        <alternativeName>
            <fullName evidence="14">FAD synthase</fullName>
        </alternativeName>
    </domain>
</protein>
<dbReference type="UniPathway" id="UPA00276">
    <property type="reaction ID" value="UER00406"/>
</dbReference>
<dbReference type="EC" id="2.7.1.26" evidence="14"/>
<keyword evidence="6 14" id="KW-0548">Nucleotidyltransferase</keyword>
<comment type="catalytic activity">
    <reaction evidence="12 14">
        <text>riboflavin + ATP = FMN + ADP + H(+)</text>
        <dbReference type="Rhea" id="RHEA:14357"/>
        <dbReference type="ChEBI" id="CHEBI:15378"/>
        <dbReference type="ChEBI" id="CHEBI:30616"/>
        <dbReference type="ChEBI" id="CHEBI:57986"/>
        <dbReference type="ChEBI" id="CHEBI:58210"/>
        <dbReference type="ChEBI" id="CHEBI:456216"/>
        <dbReference type="EC" id="2.7.1.26"/>
    </reaction>
</comment>
<dbReference type="InterPro" id="IPR014729">
    <property type="entry name" value="Rossmann-like_a/b/a_fold"/>
</dbReference>
<evidence type="ECO:0000256" key="8">
    <source>
        <dbReference type="ARBA" id="ARBA00022777"/>
    </source>
</evidence>
<evidence type="ECO:0000256" key="5">
    <source>
        <dbReference type="ARBA" id="ARBA00022679"/>
    </source>
</evidence>
<evidence type="ECO:0000256" key="6">
    <source>
        <dbReference type="ARBA" id="ARBA00022695"/>
    </source>
</evidence>
<evidence type="ECO:0000256" key="14">
    <source>
        <dbReference type="PIRNR" id="PIRNR004491"/>
    </source>
</evidence>
<evidence type="ECO:0000313" key="16">
    <source>
        <dbReference type="EMBL" id="AUO20028.1"/>
    </source>
</evidence>
<dbReference type="InterPro" id="IPR023465">
    <property type="entry name" value="Riboflavin_kinase_dom_sf"/>
</dbReference>
<feature type="domain" description="Riboflavin kinase" evidence="15">
    <location>
        <begin position="187"/>
        <end position="311"/>
    </location>
</feature>
<keyword evidence="5 14" id="KW-0808">Transferase</keyword>
<evidence type="ECO:0000256" key="11">
    <source>
        <dbReference type="ARBA" id="ARBA00023268"/>
    </source>
</evidence>
<dbReference type="GO" id="GO:0009231">
    <property type="term" value="P:riboflavin biosynthetic process"/>
    <property type="evidence" value="ECO:0007669"/>
    <property type="project" value="InterPro"/>
</dbReference>
<dbReference type="EMBL" id="CP020991">
    <property type="protein sequence ID" value="AUO20028.1"/>
    <property type="molecule type" value="Genomic_DNA"/>
</dbReference>
<dbReference type="Pfam" id="PF01687">
    <property type="entry name" value="Flavokinase"/>
    <property type="match status" value="1"/>
</dbReference>
<dbReference type="CDD" id="cd02064">
    <property type="entry name" value="FAD_synthetase_N"/>
    <property type="match status" value="1"/>
</dbReference>
<dbReference type="SMART" id="SM00904">
    <property type="entry name" value="Flavokinase"/>
    <property type="match status" value="1"/>
</dbReference>
<dbReference type="KEGG" id="mpec:B9O19_01879"/>
<name>A0A2K9P5I4_9FIRM</name>
<dbReference type="InterPro" id="IPR015864">
    <property type="entry name" value="FAD_synthase"/>
</dbReference>
<keyword evidence="10 14" id="KW-0067">ATP-binding</keyword>
<accession>A0A2K9P5I4</accession>
<dbReference type="Pfam" id="PF06574">
    <property type="entry name" value="FAD_syn"/>
    <property type="match status" value="1"/>
</dbReference>
<dbReference type="GO" id="GO:0003919">
    <property type="term" value="F:FMN adenylyltransferase activity"/>
    <property type="evidence" value="ECO:0007669"/>
    <property type="project" value="UniProtKB-UniRule"/>
</dbReference>
<dbReference type="InterPro" id="IPR002606">
    <property type="entry name" value="Riboflavin_kinase_bac"/>
</dbReference>
<evidence type="ECO:0000256" key="3">
    <source>
        <dbReference type="ARBA" id="ARBA00022630"/>
    </source>
</evidence>
<evidence type="ECO:0000256" key="13">
    <source>
        <dbReference type="ARBA" id="ARBA00049494"/>
    </source>
</evidence>
<dbReference type="InterPro" id="IPR015865">
    <property type="entry name" value="Riboflavin_kinase_bac/euk"/>
</dbReference>
<evidence type="ECO:0000256" key="1">
    <source>
        <dbReference type="ARBA" id="ARBA00004726"/>
    </source>
</evidence>
<evidence type="ECO:0000256" key="4">
    <source>
        <dbReference type="ARBA" id="ARBA00022643"/>
    </source>
</evidence>
<dbReference type="NCBIfam" id="NF004162">
    <property type="entry name" value="PRK05627.1-5"/>
    <property type="match status" value="1"/>
</dbReference>
<comment type="pathway">
    <text evidence="2 14">Cofactor biosynthesis; FMN biosynthesis; FMN from riboflavin (ATP route): step 1/1.</text>
</comment>
<dbReference type="PANTHER" id="PTHR22749:SF6">
    <property type="entry name" value="RIBOFLAVIN KINASE"/>
    <property type="match status" value="1"/>
</dbReference>
<dbReference type="EC" id="2.7.7.2" evidence="14"/>
<dbReference type="PIRSF" id="PIRSF004491">
    <property type="entry name" value="FAD_Synth"/>
    <property type="match status" value="1"/>
</dbReference>
<evidence type="ECO:0000256" key="12">
    <source>
        <dbReference type="ARBA" id="ARBA00047880"/>
    </source>
</evidence>
<keyword evidence="4 14" id="KW-0288">FMN</keyword>
<dbReference type="AlphaFoldDB" id="A0A2K9P5I4"/>
<comment type="pathway">
    <text evidence="1 14">Cofactor biosynthesis; FAD biosynthesis; FAD from FMN: step 1/1.</text>
</comment>
<sequence length="313" mass="35936">MEYYAQDELFNKHDLDNLQLKNTAVALGVFDAMHLGHLEIIDDVVKYAKENGLKSVVYMFRNIPKSVITNTDIKNVNLFKKRLHILYERGVDIVVAERFTSEYMKMEYADFIKTYLVEKFDAKYVCAGFNYHFGYKGLGNTESLKELCGKYGIKVHIAECKALEKPVSSTLLRKLIASGEMEEAAKYLGRQFSVTRKVEHGENIGHKLGFPTANIQLPDFHVVPKFGVYITKAKVGGKWYKAITNVGGKPTVGTNKPCIETYMLDFENDIYGEEIEIEFYHYLRPISKFENIEALKKQLAQDKESARVYFNEK</sequence>
<evidence type="ECO:0000256" key="7">
    <source>
        <dbReference type="ARBA" id="ARBA00022741"/>
    </source>
</evidence>
<reference evidence="16 17" key="1">
    <citation type="submission" date="2017-04" db="EMBL/GenBank/DDBJ databases">
        <title>Monoglobus pectinilyticus 14 draft genome.</title>
        <authorList>
            <person name="Kim C."/>
            <person name="Rosendale D.I."/>
            <person name="Kelly W.J."/>
            <person name="Tannock G.W."/>
            <person name="Patchett M.L."/>
            <person name="Jordens J.Z."/>
        </authorList>
    </citation>
    <scope>NUCLEOTIDE SEQUENCE [LARGE SCALE GENOMIC DNA]</scope>
    <source>
        <strain evidence="16 17">14</strain>
    </source>
</reference>
<evidence type="ECO:0000256" key="10">
    <source>
        <dbReference type="ARBA" id="ARBA00022840"/>
    </source>
</evidence>
<dbReference type="InterPro" id="IPR023468">
    <property type="entry name" value="Riboflavin_kinase"/>
</dbReference>
<dbReference type="SUPFAM" id="SSF82114">
    <property type="entry name" value="Riboflavin kinase-like"/>
    <property type="match status" value="1"/>
</dbReference>
<organism evidence="16 17">
    <name type="scientific">Monoglobus pectinilyticus</name>
    <dbReference type="NCBI Taxonomy" id="1981510"/>
    <lineage>
        <taxon>Bacteria</taxon>
        <taxon>Bacillati</taxon>
        <taxon>Bacillota</taxon>
        <taxon>Clostridia</taxon>
        <taxon>Monoglobales</taxon>
        <taxon>Monoglobaceae</taxon>
        <taxon>Monoglobus</taxon>
    </lineage>
</organism>
<dbReference type="GO" id="GO:0008531">
    <property type="term" value="F:riboflavin kinase activity"/>
    <property type="evidence" value="ECO:0007669"/>
    <property type="project" value="UniProtKB-UniRule"/>
</dbReference>
<dbReference type="GeneID" id="98063258"/>
<dbReference type="GO" id="GO:0006747">
    <property type="term" value="P:FAD biosynthetic process"/>
    <property type="evidence" value="ECO:0007669"/>
    <property type="project" value="UniProtKB-UniRule"/>
</dbReference>
<dbReference type="PANTHER" id="PTHR22749">
    <property type="entry name" value="RIBOFLAVIN KINASE/FMN ADENYLYLTRANSFERASE"/>
    <property type="match status" value="1"/>
</dbReference>
<keyword evidence="7 14" id="KW-0547">Nucleotide-binding</keyword>
<dbReference type="SUPFAM" id="SSF52374">
    <property type="entry name" value="Nucleotidylyl transferase"/>
    <property type="match status" value="1"/>
</dbReference>
<dbReference type="Gene3D" id="3.40.50.620">
    <property type="entry name" value="HUPs"/>
    <property type="match status" value="1"/>
</dbReference>
<evidence type="ECO:0000313" key="17">
    <source>
        <dbReference type="Proteomes" id="UP000235589"/>
    </source>
</evidence>
<keyword evidence="11" id="KW-0511">Multifunctional enzyme</keyword>
<keyword evidence="17" id="KW-1185">Reference proteome</keyword>
<keyword evidence="8 14" id="KW-0418">Kinase</keyword>
<gene>
    <name evidence="16" type="ORF">B9O19_01879</name>
</gene>
<keyword evidence="9 14" id="KW-0274">FAD</keyword>
<dbReference type="RefSeq" id="WP_102366178.1">
    <property type="nucleotide sequence ID" value="NZ_CP020991.1"/>
</dbReference>
<dbReference type="NCBIfam" id="TIGR00083">
    <property type="entry name" value="ribF"/>
    <property type="match status" value="1"/>
</dbReference>
<comment type="catalytic activity">
    <reaction evidence="13 14">
        <text>FMN + ATP + H(+) = FAD + diphosphate</text>
        <dbReference type="Rhea" id="RHEA:17237"/>
        <dbReference type="ChEBI" id="CHEBI:15378"/>
        <dbReference type="ChEBI" id="CHEBI:30616"/>
        <dbReference type="ChEBI" id="CHEBI:33019"/>
        <dbReference type="ChEBI" id="CHEBI:57692"/>
        <dbReference type="ChEBI" id="CHEBI:58210"/>
        <dbReference type="EC" id="2.7.7.2"/>
    </reaction>
</comment>
<dbReference type="GO" id="GO:0009398">
    <property type="term" value="P:FMN biosynthetic process"/>
    <property type="evidence" value="ECO:0007669"/>
    <property type="project" value="UniProtKB-UniRule"/>
</dbReference>
<proteinExistence type="inferred from homology"/>
<dbReference type="Gene3D" id="2.40.30.30">
    <property type="entry name" value="Riboflavin kinase-like"/>
    <property type="match status" value="1"/>
</dbReference>
<dbReference type="OrthoDB" id="9803667at2"/>
<dbReference type="UniPathway" id="UPA00277">
    <property type="reaction ID" value="UER00407"/>
</dbReference>
<evidence type="ECO:0000256" key="9">
    <source>
        <dbReference type="ARBA" id="ARBA00022827"/>
    </source>
</evidence>
<evidence type="ECO:0000259" key="15">
    <source>
        <dbReference type="SMART" id="SM00904"/>
    </source>
</evidence>
<dbReference type="GO" id="GO:0005524">
    <property type="term" value="F:ATP binding"/>
    <property type="evidence" value="ECO:0007669"/>
    <property type="project" value="UniProtKB-UniRule"/>
</dbReference>
<evidence type="ECO:0000256" key="2">
    <source>
        <dbReference type="ARBA" id="ARBA00005201"/>
    </source>
</evidence>